<feature type="binding site" evidence="4">
    <location>
        <begin position="17"/>
        <end position="18"/>
    </location>
    <ligand>
        <name>NADP(+)</name>
        <dbReference type="ChEBI" id="CHEBI:58349"/>
    </ligand>
</feature>
<dbReference type="Gene3D" id="3.90.25.10">
    <property type="entry name" value="UDP-galactose 4-epimerase, domain 1"/>
    <property type="match status" value="1"/>
</dbReference>
<accession>A0A0U5JAW9</accession>
<comment type="pathway">
    <text evidence="4">Nucleotide-sugar biosynthesis; ADP-L-glycero-beta-D-manno-heptose biosynthesis; ADP-L-glycero-beta-D-manno-heptose from D-glycero-beta-D-manno-heptose 7-phosphate: step 4/4.</text>
</comment>
<feature type="binding site" evidence="4">
    <location>
        <position position="286"/>
    </location>
    <ligand>
        <name>substrate</name>
    </ligand>
</feature>
<evidence type="ECO:0000313" key="7">
    <source>
        <dbReference type="Proteomes" id="UP000069902"/>
    </source>
</evidence>
<feature type="binding site" evidence="4">
    <location>
        <position position="186"/>
    </location>
    <ligand>
        <name>substrate</name>
    </ligand>
</feature>
<feature type="binding site" evidence="4">
    <location>
        <position position="45"/>
    </location>
    <ligand>
        <name>NADP(+)</name>
        <dbReference type="ChEBI" id="CHEBI:58349"/>
    </ligand>
</feature>
<dbReference type="NCBIfam" id="TIGR02197">
    <property type="entry name" value="heptose_epim"/>
    <property type="match status" value="1"/>
</dbReference>
<comment type="catalytic activity">
    <reaction evidence="4">
        <text>ADP-D-glycero-beta-D-manno-heptose = ADP-L-glycero-beta-D-manno-heptose</text>
        <dbReference type="Rhea" id="RHEA:17577"/>
        <dbReference type="ChEBI" id="CHEBI:59967"/>
        <dbReference type="ChEBI" id="CHEBI:61506"/>
        <dbReference type="EC" id="5.1.3.20"/>
    </reaction>
</comment>
<dbReference type="PROSITE" id="PS51257">
    <property type="entry name" value="PROKAR_LIPOPROTEIN"/>
    <property type="match status" value="1"/>
</dbReference>
<protein>
    <recommendedName>
        <fullName evidence="4">ADP-L-glycero-D-manno-heptose-6-epimerase</fullName>
        <ecNumber evidence="4">5.1.3.20</ecNumber>
    </recommendedName>
    <alternativeName>
        <fullName evidence="4">ADP-L-glycero-beta-D-manno-heptose-6-epimerase</fullName>
        <shortName evidence="4">ADP-glyceromanno-heptose 6-epimerase</shortName>
        <shortName evidence="4">ADP-hep 6-epimerase</shortName>
        <shortName evidence="4">AGME</shortName>
    </alternativeName>
</protein>
<dbReference type="PATRIC" id="fig|389348.3.peg.1754"/>
<keyword evidence="3 4" id="KW-0119">Carbohydrate metabolism</keyword>
<feature type="active site" description="Proton acceptor" evidence="4">
    <location>
        <position position="184"/>
    </location>
</feature>
<comment type="function">
    <text evidence="4">Catalyzes the interconversion between ADP-D-glycero-beta-D-manno-heptose and ADP-L-glycero-beta-D-manno-heptose via an epimerization at carbon 6 of the heptose.</text>
</comment>
<feature type="active site" description="Proton acceptor" evidence="4">
    <location>
        <position position="148"/>
    </location>
</feature>
<dbReference type="HAMAP" id="MF_01601">
    <property type="entry name" value="Heptose_epimerase"/>
    <property type="match status" value="1"/>
</dbReference>
<feature type="binding site" evidence="4">
    <location>
        <position position="60"/>
    </location>
    <ligand>
        <name>NADP(+)</name>
        <dbReference type="ChEBI" id="CHEBI:58349"/>
    </ligand>
</feature>
<dbReference type="InParanoid" id="A0A0U5JAW9"/>
<dbReference type="InterPro" id="IPR011912">
    <property type="entry name" value="Heptose_epim"/>
</dbReference>
<comment type="cofactor">
    <cofactor evidence="4">
        <name>NADP(+)</name>
        <dbReference type="ChEBI" id="CHEBI:58349"/>
    </cofactor>
    <text evidence="4">Binds 1 NADP(+) per subunit.</text>
</comment>
<feature type="binding site" evidence="4">
    <location>
        <position position="222"/>
    </location>
    <ligand>
        <name>substrate</name>
    </ligand>
</feature>
<feature type="binding site" evidence="4">
    <location>
        <position position="97"/>
    </location>
    <ligand>
        <name>NADP(+)</name>
        <dbReference type="ChEBI" id="CHEBI:58349"/>
    </ligand>
</feature>
<feature type="binding site" evidence="4">
    <location>
        <begin position="38"/>
        <end position="39"/>
    </location>
    <ligand>
        <name>NADP(+)</name>
        <dbReference type="ChEBI" id="CHEBI:58349"/>
    </ligand>
</feature>
<proteinExistence type="inferred from homology"/>
<dbReference type="FunCoup" id="A0A0U5JAW9">
    <property type="interactions" value="193"/>
</dbReference>
<dbReference type="CDD" id="cd05248">
    <property type="entry name" value="ADP_GME_SDR_e"/>
    <property type="match status" value="1"/>
</dbReference>
<dbReference type="EMBL" id="LN879502">
    <property type="protein sequence ID" value="CUI17177.1"/>
    <property type="molecule type" value="Genomic_DNA"/>
</dbReference>
<name>A0A0U5JAW9_9BACT</name>
<dbReference type="SUPFAM" id="SSF51735">
    <property type="entry name" value="NAD(P)-binding Rossmann-fold domains"/>
    <property type="match status" value="1"/>
</dbReference>
<reference evidence="7" key="1">
    <citation type="submission" date="2015-09" db="EMBL/GenBank/DDBJ databases">
        <authorList>
            <person name="Bertelli C."/>
        </authorList>
    </citation>
    <scope>NUCLEOTIDE SEQUENCE [LARGE SCALE GENOMIC DNA]</scope>
    <source>
        <strain evidence="7">KNic</strain>
    </source>
</reference>
<dbReference type="RefSeq" id="WP_059061326.1">
    <property type="nucleotide sequence ID" value="NZ_LN879502.1"/>
</dbReference>
<dbReference type="UniPathway" id="UPA00356">
    <property type="reaction ID" value="UER00440"/>
</dbReference>
<dbReference type="EC" id="5.1.3.20" evidence="4"/>
<dbReference type="GO" id="GO:0050661">
    <property type="term" value="F:NADP binding"/>
    <property type="evidence" value="ECO:0007669"/>
    <property type="project" value="InterPro"/>
</dbReference>
<dbReference type="Pfam" id="PF01370">
    <property type="entry name" value="Epimerase"/>
    <property type="match status" value="1"/>
</dbReference>
<evidence type="ECO:0000256" key="3">
    <source>
        <dbReference type="ARBA" id="ARBA00023277"/>
    </source>
</evidence>
<dbReference type="AlphaFoldDB" id="A0A0U5JAW9"/>
<dbReference type="Gene3D" id="3.40.50.720">
    <property type="entry name" value="NAD(P)-binding Rossmann-like Domain"/>
    <property type="match status" value="1"/>
</dbReference>
<feature type="binding site" evidence="4">
    <location>
        <position position="193"/>
    </location>
    <ligand>
        <name>substrate</name>
    </ligand>
</feature>
<keyword evidence="7" id="KW-1185">Reference proteome</keyword>
<dbReference type="KEGG" id="pnl:PNK_1567"/>
<feature type="binding site" evidence="4">
    <location>
        <position position="176"/>
    </location>
    <ligand>
        <name>NADP(+)</name>
        <dbReference type="ChEBI" id="CHEBI:58349"/>
    </ligand>
</feature>
<comment type="similarity">
    <text evidence="4">Belongs to the NAD(P)-dependent epimerase/dehydratase family. HldD subfamily.</text>
</comment>
<evidence type="ECO:0000256" key="2">
    <source>
        <dbReference type="ARBA" id="ARBA00023235"/>
    </source>
</evidence>
<comment type="domain">
    <text evidence="4">Contains a large N-terminal NADP-binding domain, and a smaller C-terminal substrate-binding domain.</text>
</comment>
<sequence>MKLFDDQLIVITGGAGFIGSCVVRYLNDRGMNNLIIVDELRYSEKWKNLVGKRFVDVISKDRLFDWLVGRESLVEAFIHLGACSDTLETDASYLLENNYRYSVRLAEYALKNSQRFIYASSAATYGDGSKGFVDDQDNLYALQPLNMYGFSKQLFDQWAFNEGILDKVVGLKYFNVFGPNEYHKGRMASAVSKMVPQILNGETVKLFKSSDPSYYADGEQKRDFIYVKDVVRMTCAFLENDEGGVYNIGSGEASTWNALTRAVFKALDRTPQIQYIDMPHDLVNKYQNYSCADMAKTINVLKNEARTMSLEDAVVDYVKNYLVSKKIW</sequence>
<evidence type="ECO:0000259" key="5">
    <source>
        <dbReference type="Pfam" id="PF01370"/>
    </source>
</evidence>
<keyword evidence="1 4" id="KW-0521">NADP</keyword>
<dbReference type="PANTHER" id="PTHR43103:SF3">
    <property type="entry name" value="ADP-L-GLYCERO-D-MANNO-HEPTOSE-6-EPIMERASE"/>
    <property type="match status" value="1"/>
</dbReference>
<dbReference type="Proteomes" id="UP000069902">
    <property type="component" value="Chromosome cPNK"/>
</dbReference>
<comment type="subunit">
    <text evidence="4">Homopentamer.</text>
</comment>
<dbReference type="InterPro" id="IPR001509">
    <property type="entry name" value="Epimerase_deHydtase"/>
</dbReference>
<dbReference type="PANTHER" id="PTHR43103">
    <property type="entry name" value="NUCLEOSIDE-DIPHOSPHATE-SUGAR EPIMERASE"/>
    <property type="match status" value="1"/>
</dbReference>
<evidence type="ECO:0000256" key="4">
    <source>
        <dbReference type="HAMAP-Rule" id="MF_01601"/>
    </source>
</evidence>
<feature type="binding site" evidence="4">
    <location>
        <begin position="80"/>
        <end position="84"/>
    </location>
    <ligand>
        <name>NADP(+)</name>
        <dbReference type="ChEBI" id="CHEBI:58349"/>
    </ligand>
</feature>
<feature type="binding site" evidence="4">
    <location>
        <position position="175"/>
    </location>
    <ligand>
        <name>substrate</name>
    </ligand>
</feature>
<dbReference type="InterPro" id="IPR036291">
    <property type="entry name" value="NAD(P)-bd_dom_sf"/>
</dbReference>
<dbReference type="STRING" id="389348.PNK_1567"/>
<evidence type="ECO:0000256" key="1">
    <source>
        <dbReference type="ARBA" id="ARBA00022857"/>
    </source>
</evidence>
<feature type="binding site" evidence="4">
    <location>
        <position position="184"/>
    </location>
    <ligand>
        <name>NADP(+)</name>
        <dbReference type="ChEBI" id="CHEBI:58349"/>
    </ligand>
</feature>
<dbReference type="GO" id="GO:0005975">
    <property type="term" value="P:carbohydrate metabolic process"/>
    <property type="evidence" value="ECO:0007669"/>
    <property type="project" value="UniProtKB-UniRule"/>
</dbReference>
<feature type="binding site" evidence="4">
    <location>
        <position position="152"/>
    </location>
    <ligand>
        <name>NADP(+)</name>
        <dbReference type="ChEBI" id="CHEBI:58349"/>
    </ligand>
</feature>
<dbReference type="GO" id="GO:0097171">
    <property type="term" value="P:ADP-L-glycero-beta-D-manno-heptose biosynthetic process"/>
    <property type="evidence" value="ECO:0007669"/>
    <property type="project" value="UniProtKB-UniPathway"/>
</dbReference>
<gene>
    <name evidence="4 6" type="primary">hldD</name>
    <name evidence="6" type="ORF">PNK_1567</name>
</gene>
<dbReference type="GO" id="GO:0008712">
    <property type="term" value="F:ADP-glyceromanno-heptose 6-epimerase activity"/>
    <property type="evidence" value="ECO:0007669"/>
    <property type="project" value="UniProtKB-UniRule"/>
</dbReference>
<organism evidence="6 7">
    <name type="scientific">Candidatus Protochlamydia naegleriophila</name>
    <dbReference type="NCBI Taxonomy" id="389348"/>
    <lineage>
        <taxon>Bacteria</taxon>
        <taxon>Pseudomonadati</taxon>
        <taxon>Chlamydiota</taxon>
        <taxon>Chlamydiia</taxon>
        <taxon>Parachlamydiales</taxon>
        <taxon>Parachlamydiaceae</taxon>
        <taxon>Candidatus Protochlamydia</taxon>
    </lineage>
</organism>
<feature type="domain" description="NAD-dependent epimerase/dehydratase" evidence="5">
    <location>
        <begin position="9"/>
        <end position="249"/>
    </location>
</feature>
<feature type="binding site" evidence="4">
    <location>
        <begin position="207"/>
        <end position="210"/>
    </location>
    <ligand>
        <name>substrate</name>
    </ligand>
</feature>
<keyword evidence="2 4" id="KW-0413">Isomerase</keyword>
<evidence type="ECO:0000313" key="6">
    <source>
        <dbReference type="EMBL" id="CUI17177.1"/>
    </source>
</evidence>